<keyword evidence="8" id="KW-1185">Reference proteome</keyword>
<comment type="similarity">
    <text evidence="1 5">Belongs to the type-B carboxylesterase/lipase family.</text>
</comment>
<feature type="non-terminal residue" evidence="7">
    <location>
        <position position="1"/>
    </location>
</feature>
<dbReference type="Proteomes" id="UP000728032">
    <property type="component" value="Unassembled WGS sequence"/>
</dbReference>
<gene>
    <name evidence="7" type="ORF">ONB1V03_LOCUS17166</name>
</gene>
<evidence type="ECO:0000256" key="1">
    <source>
        <dbReference type="ARBA" id="ARBA00005964"/>
    </source>
</evidence>
<reference evidence="7" key="1">
    <citation type="submission" date="2020-11" db="EMBL/GenBank/DDBJ databases">
        <authorList>
            <person name="Tran Van P."/>
        </authorList>
    </citation>
    <scope>NUCLEOTIDE SEQUENCE</scope>
</reference>
<dbReference type="GO" id="GO:0003990">
    <property type="term" value="F:acetylcholinesterase activity"/>
    <property type="evidence" value="ECO:0007669"/>
    <property type="project" value="TreeGrafter"/>
</dbReference>
<dbReference type="GO" id="GO:0005615">
    <property type="term" value="C:extracellular space"/>
    <property type="evidence" value="ECO:0007669"/>
    <property type="project" value="TreeGrafter"/>
</dbReference>
<dbReference type="EC" id="3.1.1.-" evidence="5"/>
<name>A0A7R9MK77_9ACAR</name>
<dbReference type="EMBL" id="OC935573">
    <property type="protein sequence ID" value="CAD7660600.1"/>
    <property type="molecule type" value="Genomic_DNA"/>
</dbReference>
<evidence type="ECO:0000259" key="6">
    <source>
        <dbReference type="Pfam" id="PF00135"/>
    </source>
</evidence>
<dbReference type="SUPFAM" id="SSF53474">
    <property type="entry name" value="alpha/beta-Hydrolases"/>
    <property type="match status" value="1"/>
</dbReference>
<proteinExistence type="inferred from homology"/>
<dbReference type="InterPro" id="IPR029058">
    <property type="entry name" value="AB_hydrolase_fold"/>
</dbReference>
<dbReference type="PANTHER" id="PTHR43918">
    <property type="entry name" value="ACETYLCHOLINESTERASE"/>
    <property type="match status" value="1"/>
</dbReference>
<dbReference type="OrthoDB" id="6512235at2759"/>
<dbReference type="InterPro" id="IPR002018">
    <property type="entry name" value="CarbesteraseB"/>
</dbReference>
<dbReference type="PROSITE" id="PS00941">
    <property type="entry name" value="CARBOXYLESTERASE_B_2"/>
    <property type="match status" value="1"/>
</dbReference>
<dbReference type="InterPro" id="IPR019819">
    <property type="entry name" value="Carboxylesterase_B_CS"/>
</dbReference>
<sequence length="394" mass="43659">MTFDGKELSVFLGIPYAEPPVDGLRFQKPLPVRHIPDPYDATQWPKACVHQKLHQNYLNQEMSEDCLYLNIWSPSLPESTGALKPVMFWIHGGGMIVGSSVEKWYSGHVLAAMGDVVVVTFNYRLNVFGLLYTGAKHAGAPGNMALWDQALALEWVVDNIAYFGGDPNSITVFGESAGSISTSFHILSPITKNLFRRAIMMSGSATNNVCKPEALERVWYNRAVSSGCGKDNENPGQFTPEMIECIQKAPADLFQTERDFGRSPCDLDFLIDGQFVLKNPIETLTSGDYRQDLDLLIGTVDNEGSGDTSIDAKLVADLYFTGLSNNTGADILLQTIGRTFGDYRLTCPTKLFAKGIHKGSERSRVYEYYFNTKFTAGAQLFCSDWMGVCHFDDI</sequence>
<keyword evidence="3 5" id="KW-0378">Hydrolase</keyword>
<dbReference type="PANTHER" id="PTHR43918:SF4">
    <property type="entry name" value="CARBOXYLIC ESTER HYDROLASE"/>
    <property type="match status" value="1"/>
</dbReference>
<protein>
    <recommendedName>
        <fullName evidence="5">Carboxylic ester hydrolase</fullName>
        <ecNumber evidence="5">3.1.1.-</ecNumber>
    </recommendedName>
</protein>
<evidence type="ECO:0000313" key="8">
    <source>
        <dbReference type="Proteomes" id="UP000728032"/>
    </source>
</evidence>
<dbReference type="Gene3D" id="3.40.50.1820">
    <property type="entry name" value="alpha/beta hydrolase"/>
    <property type="match status" value="1"/>
</dbReference>
<dbReference type="GO" id="GO:0005886">
    <property type="term" value="C:plasma membrane"/>
    <property type="evidence" value="ECO:0007669"/>
    <property type="project" value="TreeGrafter"/>
</dbReference>
<evidence type="ECO:0000256" key="3">
    <source>
        <dbReference type="ARBA" id="ARBA00022801"/>
    </source>
</evidence>
<evidence type="ECO:0000256" key="5">
    <source>
        <dbReference type="RuleBase" id="RU361235"/>
    </source>
</evidence>
<dbReference type="InterPro" id="IPR019826">
    <property type="entry name" value="Carboxylesterase_B_AS"/>
</dbReference>
<accession>A0A7R9MK77</accession>
<dbReference type="GO" id="GO:0006581">
    <property type="term" value="P:acetylcholine catabolic process"/>
    <property type="evidence" value="ECO:0007669"/>
    <property type="project" value="TreeGrafter"/>
</dbReference>
<evidence type="ECO:0000256" key="2">
    <source>
        <dbReference type="ARBA" id="ARBA00022487"/>
    </source>
</evidence>
<dbReference type="GO" id="GO:0019695">
    <property type="term" value="P:choline metabolic process"/>
    <property type="evidence" value="ECO:0007669"/>
    <property type="project" value="TreeGrafter"/>
</dbReference>
<dbReference type="InterPro" id="IPR050654">
    <property type="entry name" value="AChE-related_enzymes"/>
</dbReference>
<evidence type="ECO:0000313" key="7">
    <source>
        <dbReference type="EMBL" id="CAD7660600.1"/>
    </source>
</evidence>
<keyword evidence="2" id="KW-0719">Serine esterase</keyword>
<dbReference type="PROSITE" id="PS00122">
    <property type="entry name" value="CARBOXYLESTERASE_B_1"/>
    <property type="match status" value="1"/>
</dbReference>
<dbReference type="EMBL" id="CAJPVJ010020748">
    <property type="protein sequence ID" value="CAG2177738.1"/>
    <property type="molecule type" value="Genomic_DNA"/>
</dbReference>
<organism evidence="7">
    <name type="scientific">Oppiella nova</name>
    <dbReference type="NCBI Taxonomy" id="334625"/>
    <lineage>
        <taxon>Eukaryota</taxon>
        <taxon>Metazoa</taxon>
        <taxon>Ecdysozoa</taxon>
        <taxon>Arthropoda</taxon>
        <taxon>Chelicerata</taxon>
        <taxon>Arachnida</taxon>
        <taxon>Acari</taxon>
        <taxon>Acariformes</taxon>
        <taxon>Sarcoptiformes</taxon>
        <taxon>Oribatida</taxon>
        <taxon>Brachypylina</taxon>
        <taxon>Oppioidea</taxon>
        <taxon>Oppiidae</taxon>
        <taxon>Oppiella</taxon>
    </lineage>
</organism>
<feature type="domain" description="Carboxylesterase type B" evidence="6">
    <location>
        <begin position="5"/>
        <end position="307"/>
    </location>
</feature>
<dbReference type="Pfam" id="PF00135">
    <property type="entry name" value="COesterase"/>
    <property type="match status" value="1"/>
</dbReference>
<evidence type="ECO:0000256" key="4">
    <source>
        <dbReference type="ARBA" id="ARBA00023180"/>
    </source>
</evidence>
<dbReference type="AlphaFoldDB" id="A0A7R9MK77"/>
<keyword evidence="4" id="KW-0325">Glycoprotein</keyword>